<evidence type="ECO:0008006" key="10">
    <source>
        <dbReference type="Google" id="ProtNLM"/>
    </source>
</evidence>
<keyword evidence="3" id="KW-0677">Repeat</keyword>
<comment type="caution">
    <text evidence="8">The sequence shown here is derived from an EMBL/GenBank/DDBJ whole genome shotgun (WGS) entry which is preliminary data.</text>
</comment>
<dbReference type="OrthoDB" id="1898560at2759"/>
<dbReference type="GO" id="GO:0043161">
    <property type="term" value="P:proteasome-mediated ubiquitin-dependent protein catabolic process"/>
    <property type="evidence" value="ECO:0007669"/>
    <property type="project" value="TreeGrafter"/>
</dbReference>
<evidence type="ECO:0000256" key="3">
    <source>
        <dbReference type="ARBA" id="ARBA00022737"/>
    </source>
</evidence>
<feature type="compositionally biased region" description="Polar residues" evidence="7">
    <location>
        <begin position="521"/>
        <end position="531"/>
    </location>
</feature>
<feature type="compositionally biased region" description="Basic and acidic residues" evidence="7">
    <location>
        <begin position="539"/>
        <end position="551"/>
    </location>
</feature>
<name>A0A8S9X3I5_APOLU</name>
<evidence type="ECO:0000256" key="2">
    <source>
        <dbReference type="ARBA" id="ARBA00022574"/>
    </source>
</evidence>
<feature type="repeat" description="WD" evidence="6">
    <location>
        <begin position="312"/>
        <end position="345"/>
    </location>
</feature>
<protein>
    <recommendedName>
        <fullName evidence="10">WD repeat-containing protein 55 homolog</fullName>
    </recommendedName>
</protein>
<proteinExistence type="inferred from homology"/>
<dbReference type="InterPro" id="IPR051865">
    <property type="entry name" value="WD-repeat_CDT2_adapter"/>
</dbReference>
<sequence>MNFAYLTEYSKLGLSLPRNEEFLYRNLKCSLQNVNSLEEQVSPSSPWYAIRFCNVRDSCHLVAVANEDGTVRLHDSRRGREANPVETFQAHYNAIFDLVWLENEVKLVTSSGDHSALLWDLGRGEAVPIVRMVGHQGSVKAVACKPGDPNVFTTGARDGNIMQWDIRTNPCRSNVSDEEGFRSVKADKIIKFSHLKNALTGLNRHRNVDKSLDSSQCISSVVYQDSTAIISSSSTDKYIKVWDTRKTYSAFKGIPTPMYSISRESNTTNRAGYTSLVVSPCRMKLYAYCTDAKLYAFNIGTYSSEPLATYRSSGSSSFFCKINLSPDGKFLSSGSSDGLGYIWSVAYPDMHLVSLTGHSAEVTCVDWCKYGRLRMASCSDDGTYRIWKVSSVDNDPESAAGGFAKPYDPIDPSSRLKFTTKYYFASHNSVPSRKRPRSLSQELSPQKYFSPSKKLCVTPKKLELAISELPNYVVDGRSPHYPPCKPCQSPAPEADWLSKLIAATPPPPSKPGSSTKKNRRTPNQSGKSTARGSLLKYFKKSDDASEQNDKS</sequence>
<evidence type="ECO:0000256" key="7">
    <source>
        <dbReference type="SAM" id="MobiDB-lite"/>
    </source>
</evidence>
<dbReference type="Pfam" id="PF00400">
    <property type="entry name" value="WD40"/>
    <property type="match status" value="5"/>
</dbReference>
<dbReference type="SUPFAM" id="SSF50978">
    <property type="entry name" value="WD40 repeat-like"/>
    <property type="match status" value="1"/>
</dbReference>
<keyword evidence="2 6" id="KW-0853">WD repeat</keyword>
<evidence type="ECO:0000256" key="4">
    <source>
        <dbReference type="ARBA" id="ARBA00022786"/>
    </source>
</evidence>
<dbReference type="PRINTS" id="PR00320">
    <property type="entry name" value="GPROTEINBRPT"/>
</dbReference>
<dbReference type="GO" id="GO:0005634">
    <property type="term" value="C:nucleus"/>
    <property type="evidence" value="ECO:0007669"/>
    <property type="project" value="TreeGrafter"/>
</dbReference>
<dbReference type="GO" id="GO:0007095">
    <property type="term" value="P:mitotic G2 DNA damage checkpoint signaling"/>
    <property type="evidence" value="ECO:0007669"/>
    <property type="project" value="TreeGrafter"/>
</dbReference>
<keyword evidence="4" id="KW-0833">Ubl conjugation pathway</keyword>
<accession>A0A8S9X3I5</accession>
<dbReference type="SMART" id="SM00320">
    <property type="entry name" value="WD40"/>
    <property type="match status" value="6"/>
</dbReference>
<dbReference type="InterPro" id="IPR015943">
    <property type="entry name" value="WD40/YVTN_repeat-like_dom_sf"/>
</dbReference>
<dbReference type="PANTHER" id="PTHR22852:SF0">
    <property type="entry name" value="DENTICLELESS PROTEIN HOMOLOG"/>
    <property type="match status" value="1"/>
</dbReference>
<dbReference type="InterPro" id="IPR019775">
    <property type="entry name" value="WD40_repeat_CS"/>
</dbReference>
<gene>
    <name evidence="8" type="ORF">GE061_001884</name>
</gene>
<feature type="repeat" description="WD" evidence="6">
    <location>
        <begin position="132"/>
        <end position="174"/>
    </location>
</feature>
<comment type="similarity">
    <text evidence="5">Belongs to the WD repeat cdt2 family.</text>
</comment>
<dbReference type="PROSITE" id="PS50294">
    <property type="entry name" value="WD_REPEATS_REGION"/>
    <property type="match status" value="3"/>
</dbReference>
<keyword evidence="9" id="KW-1185">Reference proteome</keyword>
<dbReference type="AlphaFoldDB" id="A0A8S9X3I5"/>
<dbReference type="PROSITE" id="PS00678">
    <property type="entry name" value="WD_REPEATS_1"/>
    <property type="match status" value="2"/>
</dbReference>
<dbReference type="InterPro" id="IPR001680">
    <property type="entry name" value="WD40_rpt"/>
</dbReference>
<dbReference type="Proteomes" id="UP000466442">
    <property type="component" value="Unassembled WGS sequence"/>
</dbReference>
<dbReference type="PROSITE" id="PS50082">
    <property type="entry name" value="WD_REPEATS_2"/>
    <property type="match status" value="5"/>
</dbReference>
<evidence type="ECO:0000256" key="6">
    <source>
        <dbReference type="PROSITE-ProRule" id="PRU00221"/>
    </source>
</evidence>
<dbReference type="InterPro" id="IPR036322">
    <property type="entry name" value="WD40_repeat_dom_sf"/>
</dbReference>
<dbReference type="EMBL" id="WIXP02000010">
    <property type="protein sequence ID" value="KAF6203552.1"/>
    <property type="molecule type" value="Genomic_DNA"/>
</dbReference>
<evidence type="ECO:0000256" key="1">
    <source>
        <dbReference type="ARBA" id="ARBA00004906"/>
    </source>
</evidence>
<dbReference type="InterPro" id="IPR020472">
    <property type="entry name" value="WD40_PAC1"/>
</dbReference>
<evidence type="ECO:0000313" key="9">
    <source>
        <dbReference type="Proteomes" id="UP000466442"/>
    </source>
</evidence>
<evidence type="ECO:0000256" key="5">
    <source>
        <dbReference type="ARBA" id="ARBA00038344"/>
    </source>
</evidence>
<dbReference type="Gene3D" id="2.130.10.10">
    <property type="entry name" value="YVTN repeat-like/Quinoprotein amine dehydrogenase"/>
    <property type="match status" value="2"/>
</dbReference>
<feature type="repeat" description="WD" evidence="6">
    <location>
        <begin position="355"/>
        <end position="391"/>
    </location>
</feature>
<dbReference type="PANTHER" id="PTHR22852">
    <property type="entry name" value="LETHAL 2 DENTICLELESS PROTEIN RETINOIC ACID-REGULATED NUCLEAR MATRIX-ASSOCIATED PROTEIN"/>
    <property type="match status" value="1"/>
</dbReference>
<reference evidence="8" key="1">
    <citation type="journal article" date="2021" name="Mol. Ecol. Resour.">
        <title>Apolygus lucorum genome provides insights into omnivorousness and mesophyll feeding.</title>
        <authorList>
            <person name="Liu Y."/>
            <person name="Liu H."/>
            <person name="Wang H."/>
            <person name="Huang T."/>
            <person name="Liu B."/>
            <person name="Yang B."/>
            <person name="Yin L."/>
            <person name="Li B."/>
            <person name="Zhang Y."/>
            <person name="Zhang S."/>
            <person name="Jiang F."/>
            <person name="Zhang X."/>
            <person name="Ren Y."/>
            <person name="Wang B."/>
            <person name="Wang S."/>
            <person name="Lu Y."/>
            <person name="Wu K."/>
            <person name="Fan W."/>
            <person name="Wang G."/>
        </authorList>
    </citation>
    <scope>NUCLEOTIDE SEQUENCE</scope>
    <source>
        <strain evidence="8">12Hb</strain>
    </source>
</reference>
<organism evidence="8 9">
    <name type="scientific">Apolygus lucorum</name>
    <name type="common">Small green plant bug</name>
    <name type="synonym">Lygocoris lucorum</name>
    <dbReference type="NCBI Taxonomy" id="248454"/>
    <lineage>
        <taxon>Eukaryota</taxon>
        <taxon>Metazoa</taxon>
        <taxon>Ecdysozoa</taxon>
        <taxon>Arthropoda</taxon>
        <taxon>Hexapoda</taxon>
        <taxon>Insecta</taxon>
        <taxon>Pterygota</taxon>
        <taxon>Neoptera</taxon>
        <taxon>Paraneoptera</taxon>
        <taxon>Hemiptera</taxon>
        <taxon>Heteroptera</taxon>
        <taxon>Panheteroptera</taxon>
        <taxon>Cimicomorpha</taxon>
        <taxon>Miridae</taxon>
        <taxon>Mirini</taxon>
        <taxon>Apolygus</taxon>
    </lineage>
</organism>
<evidence type="ECO:0000313" key="8">
    <source>
        <dbReference type="EMBL" id="KAF6203552.1"/>
    </source>
</evidence>
<comment type="pathway">
    <text evidence="1">Protein modification; protein ubiquitination.</text>
</comment>
<feature type="region of interest" description="Disordered" evidence="7">
    <location>
        <begin position="495"/>
        <end position="551"/>
    </location>
</feature>
<feature type="repeat" description="WD" evidence="6">
    <location>
        <begin position="88"/>
        <end position="129"/>
    </location>
</feature>
<feature type="repeat" description="WD" evidence="6">
    <location>
        <begin position="218"/>
        <end position="245"/>
    </location>
</feature>
<dbReference type="GO" id="GO:0030674">
    <property type="term" value="F:protein-macromolecule adaptor activity"/>
    <property type="evidence" value="ECO:0007669"/>
    <property type="project" value="TreeGrafter"/>
</dbReference>